<keyword evidence="3" id="KW-1185">Reference proteome</keyword>
<dbReference type="RefSeq" id="WP_263469086.1">
    <property type="nucleotide sequence ID" value="NZ_JAHWBK010000004.1"/>
</dbReference>
<protein>
    <submittedName>
        <fullName evidence="2">Uncharacterized protein</fullName>
    </submittedName>
</protein>
<evidence type="ECO:0000256" key="1">
    <source>
        <dbReference type="SAM" id="MobiDB-lite"/>
    </source>
</evidence>
<sequence>MIIAARTVFDHWLECWRVYVLACSDGKSVNWRKAPPVARDGAFFAIASRNREELEDTCRLMNEQAALQIDALASDEQRVSLRLKAEKALQAASRLAEEEGLMLAQAQARKARSVFNEANLVLSAKAEEYRDLIVEKLREHAYVKIISVRRNSRHLVFVRLEDGSWSDPMWANPKLLVACYRARIANGFDLSSLSHWGKTKAKIRQILLPRAAQLLQLEGVKRLLADALARGQRAVVMGSFVFWYESFNNVGWLVKERAADGAGGDADAVWREGKIVSRNHGRIVVLPYTKENGENVNGHTKNSAHDGKAKPRHPDDVVEIPFEELKGDLMISLFGELQYE</sequence>
<accession>A0ABT2XE41</accession>
<dbReference type="Proteomes" id="UP001208054">
    <property type="component" value="Unassembled WGS sequence"/>
</dbReference>
<gene>
    <name evidence="2" type="ORF">KYJ44_07750</name>
</gene>
<dbReference type="EMBL" id="JAHWBK010000004">
    <property type="protein sequence ID" value="MCV0324210.1"/>
    <property type="molecule type" value="Genomic_DNA"/>
</dbReference>
<feature type="region of interest" description="Disordered" evidence="1">
    <location>
        <begin position="292"/>
        <end position="314"/>
    </location>
</feature>
<feature type="compositionally biased region" description="Basic and acidic residues" evidence="1">
    <location>
        <begin position="303"/>
        <end position="314"/>
    </location>
</feature>
<reference evidence="2 3" key="1">
    <citation type="submission" date="2021-07" db="EMBL/GenBank/DDBJ databases">
        <title>Clinical implication of Pseudomonas aeruginosa: further insight on the antimicrobial resistance.</title>
        <authorList>
            <person name="Macori G."/>
            <person name="Fanning S."/>
            <person name="Alqahtani A."/>
        </authorList>
    </citation>
    <scope>NUCLEOTIDE SEQUENCE [LARGE SCALE GENOMIC DNA]</scope>
    <source>
        <strain evidence="2 3">CFS3442</strain>
    </source>
</reference>
<name>A0ABT2XE41_9GAMM</name>
<evidence type="ECO:0000313" key="3">
    <source>
        <dbReference type="Proteomes" id="UP001208054"/>
    </source>
</evidence>
<proteinExistence type="predicted"/>
<comment type="caution">
    <text evidence="2">The sequence shown here is derived from an EMBL/GenBank/DDBJ whole genome shotgun (WGS) entry which is preliminary data.</text>
</comment>
<evidence type="ECO:0000313" key="2">
    <source>
        <dbReference type="EMBL" id="MCV0324210.1"/>
    </source>
</evidence>
<organism evidence="2 3">
    <name type="scientific">Stenotrophomonas riyadhensis</name>
    <dbReference type="NCBI Taxonomy" id="2859893"/>
    <lineage>
        <taxon>Bacteria</taxon>
        <taxon>Pseudomonadati</taxon>
        <taxon>Pseudomonadota</taxon>
        <taxon>Gammaproteobacteria</taxon>
        <taxon>Lysobacterales</taxon>
        <taxon>Lysobacteraceae</taxon>
        <taxon>Stenotrophomonas</taxon>
    </lineage>
</organism>